<protein>
    <submittedName>
        <fullName evidence="1">Phosphopantetheinyl transferase related enzyme</fullName>
    </submittedName>
</protein>
<keyword evidence="1" id="KW-0808">Transferase</keyword>
<gene>
    <name evidence="1" type="ORF">CWI78_06415</name>
</gene>
<keyword evidence="2" id="KW-1185">Reference proteome</keyword>
<accession>A0A432Z058</accession>
<sequence length="184" mass="20495">MVIGYRLYNKTASPKQVSKATHDLLIQLVKKYWGVAEPRQITVSKSDSGAPLLSVNDQPVYCSLSHKSGFIAAAYSTTSHIGIDVENLRTSKSYHRTRDYYKDGFLTGSGLTQQAFFRQWTLAEAVAKASGEPLLKVLEQPLEKQQLAAKHFRINSFLLCAYQAVAADKVSDISLHQMDNDNRA</sequence>
<organism evidence="1 2">
    <name type="scientific">Idiomarina ramblicola</name>
    <dbReference type="NCBI Taxonomy" id="263724"/>
    <lineage>
        <taxon>Bacteria</taxon>
        <taxon>Pseudomonadati</taxon>
        <taxon>Pseudomonadota</taxon>
        <taxon>Gammaproteobacteria</taxon>
        <taxon>Alteromonadales</taxon>
        <taxon>Idiomarinaceae</taxon>
        <taxon>Idiomarina</taxon>
    </lineage>
</organism>
<dbReference type="GO" id="GO:0008897">
    <property type="term" value="F:holo-[acyl-carrier-protein] synthase activity"/>
    <property type="evidence" value="ECO:0007669"/>
    <property type="project" value="InterPro"/>
</dbReference>
<dbReference type="Gene3D" id="3.90.470.20">
    <property type="entry name" value="4'-phosphopantetheinyl transferase domain"/>
    <property type="match status" value="1"/>
</dbReference>
<dbReference type="EMBL" id="PIQC01000004">
    <property type="protein sequence ID" value="RUO69551.1"/>
    <property type="molecule type" value="Genomic_DNA"/>
</dbReference>
<evidence type="ECO:0000313" key="2">
    <source>
        <dbReference type="Proteomes" id="UP000288058"/>
    </source>
</evidence>
<proteinExistence type="predicted"/>
<comment type="caution">
    <text evidence="1">The sequence shown here is derived from an EMBL/GenBank/DDBJ whole genome shotgun (WGS) entry which is preliminary data.</text>
</comment>
<evidence type="ECO:0000313" key="1">
    <source>
        <dbReference type="EMBL" id="RUO69551.1"/>
    </source>
</evidence>
<reference evidence="2" key="1">
    <citation type="journal article" date="2018" name="Front. Microbiol.">
        <title>Genome-Based Analysis Reveals the Taxonomy and Diversity of the Family Idiomarinaceae.</title>
        <authorList>
            <person name="Liu Y."/>
            <person name="Lai Q."/>
            <person name="Shao Z."/>
        </authorList>
    </citation>
    <scope>NUCLEOTIDE SEQUENCE [LARGE SCALE GENOMIC DNA]</scope>
    <source>
        <strain evidence="2">R22</strain>
    </source>
</reference>
<dbReference type="AlphaFoldDB" id="A0A432Z058"/>
<dbReference type="InterPro" id="IPR037143">
    <property type="entry name" value="4-PPantetheinyl_Trfase_dom_sf"/>
</dbReference>
<dbReference type="Proteomes" id="UP000288058">
    <property type="component" value="Unassembled WGS sequence"/>
</dbReference>
<dbReference type="GO" id="GO:0000287">
    <property type="term" value="F:magnesium ion binding"/>
    <property type="evidence" value="ECO:0007669"/>
    <property type="project" value="InterPro"/>
</dbReference>
<dbReference type="SUPFAM" id="SSF56214">
    <property type="entry name" value="4'-phosphopantetheinyl transferase"/>
    <property type="match status" value="1"/>
</dbReference>
<dbReference type="OrthoDB" id="6240858at2"/>
<name>A0A432Z058_9GAMM</name>